<gene>
    <name evidence="1" type="ordered locus">Clocel_0217</name>
</gene>
<sequence>MGIKQRKSYANYLKVANAFEFMGAGFSDLNEAPTAVSASKRYISESSTTKTITGYEWSTAYVTDMIRSEKAVDFICNIGEMQLTGAEAETEYVIVDLDVPAATANEFKARKVKVAVEVATFDNTDGVMGATGNLLGKGDMVLGTFNTETKTFKEGFTAAV</sequence>
<dbReference type="OrthoDB" id="1975087at2"/>
<organism evidence="1 2">
    <name type="scientific">Clostridium cellulovorans (strain ATCC 35296 / DSM 3052 / OCM 3 / 743B)</name>
    <dbReference type="NCBI Taxonomy" id="573061"/>
    <lineage>
        <taxon>Bacteria</taxon>
        <taxon>Bacillati</taxon>
        <taxon>Bacillota</taxon>
        <taxon>Clostridia</taxon>
        <taxon>Eubacteriales</taxon>
        <taxon>Clostridiaceae</taxon>
        <taxon>Clostridium</taxon>
    </lineage>
</organism>
<proteinExistence type="predicted"/>
<dbReference type="HOGENOM" id="CLU_130303_0_0_9"/>
<evidence type="ECO:0000313" key="2">
    <source>
        <dbReference type="Proteomes" id="UP000002730"/>
    </source>
</evidence>
<reference evidence="1 2" key="1">
    <citation type="submission" date="2010-08" db="EMBL/GenBank/DDBJ databases">
        <title>Complete sequence of Clostridium cellulovorans 743B.</title>
        <authorList>
            <consortium name="US DOE Joint Genome Institute"/>
            <person name="Lucas S."/>
            <person name="Copeland A."/>
            <person name="Lapidus A."/>
            <person name="Cheng J.-F."/>
            <person name="Bruce D."/>
            <person name="Goodwin L."/>
            <person name="Pitluck S."/>
            <person name="Chertkov O."/>
            <person name="Detter J.C."/>
            <person name="Han C."/>
            <person name="Tapia R."/>
            <person name="Land M."/>
            <person name="Hauser L."/>
            <person name="Chang Y.-J."/>
            <person name="Jeffries C."/>
            <person name="Kyrpides N."/>
            <person name="Ivanova N."/>
            <person name="Mikhailova N."/>
            <person name="Hemme C.L."/>
            <person name="Woyke T."/>
        </authorList>
    </citation>
    <scope>NUCLEOTIDE SEQUENCE [LARGE SCALE GENOMIC DNA]</scope>
    <source>
        <strain evidence="2">ATCC 35296 / DSM 3052 / OCM 3 / 743B</strain>
    </source>
</reference>
<keyword evidence="2" id="KW-1185">Reference proteome</keyword>
<dbReference type="STRING" id="573061.Clocel_0217"/>
<dbReference type="RefSeq" id="WP_010075237.1">
    <property type="nucleotide sequence ID" value="NC_014393.1"/>
</dbReference>
<dbReference type="AlphaFoldDB" id="D9SPF2"/>
<evidence type="ECO:0000313" key="1">
    <source>
        <dbReference type="EMBL" id="ADL50001.1"/>
    </source>
</evidence>
<dbReference type="KEGG" id="ccb:Clocel_0217"/>
<name>D9SPF2_CLOC7</name>
<accession>D9SPF2</accession>
<protein>
    <submittedName>
        <fullName evidence="1">Uncharacterized protein</fullName>
    </submittedName>
</protein>
<dbReference type="EMBL" id="CP002160">
    <property type="protein sequence ID" value="ADL50001.1"/>
    <property type="molecule type" value="Genomic_DNA"/>
</dbReference>
<dbReference type="eggNOG" id="ENOG5032XD4">
    <property type="taxonomic scope" value="Bacteria"/>
</dbReference>
<dbReference type="Proteomes" id="UP000002730">
    <property type="component" value="Chromosome"/>
</dbReference>